<keyword evidence="3" id="KW-1185">Reference proteome</keyword>
<dbReference type="OrthoDB" id="2662941at2"/>
<protein>
    <submittedName>
        <fullName evidence="2">Uncharacterized protein</fullName>
    </submittedName>
</protein>
<feature type="transmembrane region" description="Helical" evidence="1">
    <location>
        <begin position="83"/>
        <end position="103"/>
    </location>
</feature>
<evidence type="ECO:0000256" key="1">
    <source>
        <dbReference type="SAM" id="Phobius"/>
    </source>
</evidence>
<keyword evidence="1" id="KW-1133">Transmembrane helix</keyword>
<accession>A0A1H9M4Q5</accession>
<keyword evidence="1" id="KW-0472">Membrane</keyword>
<reference evidence="2 3" key="1">
    <citation type="submission" date="2016-10" db="EMBL/GenBank/DDBJ databases">
        <authorList>
            <person name="de Groot N.N."/>
        </authorList>
    </citation>
    <scope>NUCLEOTIDE SEQUENCE [LARGE SCALE GENOMIC DNA]</scope>
    <source>
        <strain evidence="2 3">DSM 21633</strain>
    </source>
</reference>
<gene>
    <name evidence="2" type="ORF">SAMN05216362_1565</name>
</gene>
<dbReference type="Proteomes" id="UP000199427">
    <property type="component" value="Unassembled WGS sequence"/>
</dbReference>
<evidence type="ECO:0000313" key="2">
    <source>
        <dbReference type="EMBL" id="SER18499.1"/>
    </source>
</evidence>
<keyword evidence="1" id="KW-0812">Transmembrane</keyword>
<evidence type="ECO:0000313" key="3">
    <source>
        <dbReference type="Proteomes" id="UP000199427"/>
    </source>
</evidence>
<sequence length="225" mass="27044">MKKTNHLTDEQLVDWIEGQIEDDTFIWTHLNQCQHCYDNFRQWKKLLQSDEALNEVDRKRVWQNVQEKKQAEEYQVYKRKKRWISVTWVASCIAFLMFGYWMGQGQNEFVATPSDEQDQIEQFIKEPVRHYDMIHSEGGNRQGIAWYNPMNRQMILYLDDPRHLDSDTGDVQIETSNRVIKVKPNHLQNGKMQFYLQDQELQGLMQLVVGHDENEQTYYFQVMTD</sequence>
<organism evidence="2 3">
    <name type="scientific">Piscibacillus halophilus</name>
    <dbReference type="NCBI Taxonomy" id="571933"/>
    <lineage>
        <taxon>Bacteria</taxon>
        <taxon>Bacillati</taxon>
        <taxon>Bacillota</taxon>
        <taxon>Bacilli</taxon>
        <taxon>Bacillales</taxon>
        <taxon>Bacillaceae</taxon>
        <taxon>Piscibacillus</taxon>
    </lineage>
</organism>
<dbReference type="AlphaFoldDB" id="A0A1H9M4Q5"/>
<dbReference type="RefSeq" id="WP_091775964.1">
    <property type="nucleotide sequence ID" value="NZ_FOES01000056.1"/>
</dbReference>
<proteinExistence type="predicted"/>
<name>A0A1H9M4Q5_9BACI</name>
<dbReference type="STRING" id="571933.SAMN05216362_1565"/>
<dbReference type="EMBL" id="FOES01000056">
    <property type="protein sequence ID" value="SER18499.1"/>
    <property type="molecule type" value="Genomic_DNA"/>
</dbReference>